<evidence type="ECO:0000256" key="5">
    <source>
        <dbReference type="ARBA" id="ARBA00022485"/>
    </source>
</evidence>
<evidence type="ECO:0000256" key="4">
    <source>
        <dbReference type="ARBA" id="ARBA00022432"/>
    </source>
</evidence>
<dbReference type="GO" id="GO:0006094">
    <property type="term" value="P:gluconeogenesis"/>
    <property type="evidence" value="ECO:0007669"/>
    <property type="project" value="UniProtKB-KW"/>
</dbReference>
<evidence type="ECO:0000256" key="10">
    <source>
        <dbReference type="ARBA" id="ARBA00049406"/>
    </source>
</evidence>
<dbReference type="AlphaFoldDB" id="A0A9D2HMV2"/>
<dbReference type="Gene3D" id="3.30.1330.90">
    <property type="entry name" value="D-3-phosphoglycerate dehydrogenase, domain 3"/>
    <property type="match status" value="1"/>
</dbReference>
<proteinExistence type="inferred from homology"/>
<dbReference type="GO" id="GO:0003941">
    <property type="term" value="F:L-serine ammonia-lyase activity"/>
    <property type="evidence" value="ECO:0007669"/>
    <property type="project" value="UniProtKB-UniRule"/>
</dbReference>
<reference evidence="14" key="1">
    <citation type="journal article" date="2021" name="PeerJ">
        <title>Extensive microbial diversity within the chicken gut microbiome revealed by metagenomics and culture.</title>
        <authorList>
            <person name="Gilroy R."/>
            <person name="Ravi A."/>
            <person name="Getino M."/>
            <person name="Pursley I."/>
            <person name="Horton D.L."/>
            <person name="Alikhan N.F."/>
            <person name="Baker D."/>
            <person name="Gharbi K."/>
            <person name="Hall N."/>
            <person name="Watson M."/>
            <person name="Adriaenssens E.M."/>
            <person name="Foster-Nyarko E."/>
            <person name="Jarju S."/>
            <person name="Secka A."/>
            <person name="Antonio M."/>
            <person name="Oren A."/>
            <person name="Chaudhuri R.R."/>
            <person name="La Ragione R."/>
            <person name="Hildebrand F."/>
            <person name="Pallen M.J."/>
        </authorList>
    </citation>
    <scope>NUCLEOTIDE SEQUENCE</scope>
    <source>
        <strain evidence="14">5032</strain>
    </source>
</reference>
<evidence type="ECO:0000313" key="14">
    <source>
        <dbReference type="EMBL" id="HJA79102.1"/>
    </source>
</evidence>
<dbReference type="SUPFAM" id="SSF143548">
    <property type="entry name" value="Serine metabolism enzymes domain"/>
    <property type="match status" value="1"/>
</dbReference>
<name>A0A9D2HMV2_9BACT</name>
<feature type="domain" description="Serine dehydratase beta chain" evidence="13">
    <location>
        <begin position="21"/>
        <end position="172"/>
    </location>
</feature>
<comment type="caution">
    <text evidence="14">The sequence shown here is derived from an EMBL/GenBank/DDBJ whole genome shotgun (WGS) entry which is preliminary data.</text>
</comment>
<evidence type="ECO:0000256" key="3">
    <source>
        <dbReference type="ARBA" id="ARBA00008636"/>
    </source>
</evidence>
<gene>
    <name evidence="14" type="ORF">H9784_05965</name>
</gene>
<evidence type="ECO:0000256" key="2">
    <source>
        <dbReference type="ARBA" id="ARBA00004742"/>
    </source>
</evidence>
<evidence type="ECO:0000256" key="9">
    <source>
        <dbReference type="ARBA" id="ARBA00023239"/>
    </source>
</evidence>
<comment type="similarity">
    <text evidence="3 11">Belongs to the iron-sulfur dependent L-serine dehydratase family.</text>
</comment>
<dbReference type="InterPro" id="IPR051318">
    <property type="entry name" value="Fe-S_L-Ser"/>
</dbReference>
<organism evidence="14 15">
    <name type="scientific">Candidatus Desulfovibrio intestinavium</name>
    <dbReference type="NCBI Taxonomy" id="2838534"/>
    <lineage>
        <taxon>Bacteria</taxon>
        <taxon>Pseudomonadati</taxon>
        <taxon>Thermodesulfobacteriota</taxon>
        <taxon>Desulfovibrionia</taxon>
        <taxon>Desulfovibrionales</taxon>
        <taxon>Desulfovibrionaceae</taxon>
        <taxon>Desulfovibrio</taxon>
    </lineage>
</organism>
<evidence type="ECO:0000256" key="1">
    <source>
        <dbReference type="ARBA" id="ARBA00001966"/>
    </source>
</evidence>
<dbReference type="EC" id="4.3.1.17" evidence="11"/>
<keyword evidence="6 11" id="KW-0479">Metal-binding</keyword>
<dbReference type="InterPro" id="IPR029009">
    <property type="entry name" value="ASB_dom_sf"/>
</dbReference>
<evidence type="ECO:0000259" key="12">
    <source>
        <dbReference type="Pfam" id="PF03313"/>
    </source>
</evidence>
<evidence type="ECO:0000256" key="11">
    <source>
        <dbReference type="RuleBase" id="RU366059"/>
    </source>
</evidence>
<dbReference type="InterPro" id="IPR005131">
    <property type="entry name" value="Ser_deHydtase_bsu"/>
</dbReference>
<evidence type="ECO:0000256" key="8">
    <source>
        <dbReference type="ARBA" id="ARBA00023014"/>
    </source>
</evidence>
<dbReference type="GO" id="GO:0051539">
    <property type="term" value="F:4 iron, 4 sulfur cluster binding"/>
    <property type="evidence" value="ECO:0007669"/>
    <property type="project" value="UniProtKB-UniRule"/>
</dbReference>
<accession>A0A9D2HMV2</accession>
<evidence type="ECO:0000256" key="7">
    <source>
        <dbReference type="ARBA" id="ARBA00023004"/>
    </source>
</evidence>
<keyword evidence="8 11" id="KW-0411">Iron-sulfur</keyword>
<dbReference type="Proteomes" id="UP000823821">
    <property type="component" value="Unassembled WGS sequence"/>
</dbReference>
<evidence type="ECO:0000256" key="6">
    <source>
        <dbReference type="ARBA" id="ARBA00022723"/>
    </source>
</evidence>
<dbReference type="InterPro" id="IPR005130">
    <property type="entry name" value="Ser_deHydtase-like_asu"/>
</dbReference>
<comment type="pathway">
    <text evidence="2">Carbohydrate biosynthesis; gluconeogenesis.</text>
</comment>
<dbReference type="NCBIfam" id="TIGR00720">
    <property type="entry name" value="sda_mono"/>
    <property type="match status" value="1"/>
</dbReference>
<dbReference type="Pfam" id="PF03315">
    <property type="entry name" value="SDH_beta"/>
    <property type="match status" value="1"/>
</dbReference>
<dbReference type="Pfam" id="PF03313">
    <property type="entry name" value="SDH_alpha"/>
    <property type="match status" value="1"/>
</dbReference>
<feature type="domain" description="Serine dehydratase-like alpha subunit" evidence="12">
    <location>
        <begin position="198"/>
        <end position="462"/>
    </location>
</feature>
<dbReference type="EMBL" id="DWZD01000039">
    <property type="protein sequence ID" value="HJA79102.1"/>
    <property type="molecule type" value="Genomic_DNA"/>
</dbReference>
<dbReference type="PANTHER" id="PTHR30182:SF1">
    <property type="entry name" value="L-SERINE DEHYDRATASE 1"/>
    <property type="match status" value="1"/>
</dbReference>
<keyword evidence="5 11" id="KW-0004">4Fe-4S</keyword>
<protein>
    <recommendedName>
        <fullName evidence="11">L-serine dehydratase</fullName>
        <ecNumber evidence="11">4.3.1.17</ecNumber>
    </recommendedName>
</protein>
<keyword evidence="9 11" id="KW-0456">Lyase</keyword>
<evidence type="ECO:0000313" key="15">
    <source>
        <dbReference type="Proteomes" id="UP000823821"/>
    </source>
</evidence>
<dbReference type="GO" id="GO:0046872">
    <property type="term" value="F:metal ion binding"/>
    <property type="evidence" value="ECO:0007669"/>
    <property type="project" value="UniProtKB-KW"/>
</dbReference>
<dbReference type="InterPro" id="IPR004644">
    <property type="entry name" value="Fe-S_L-Ser_mono"/>
</dbReference>
<comment type="cofactor">
    <cofactor evidence="1 11">
        <name>[4Fe-4S] cluster</name>
        <dbReference type="ChEBI" id="CHEBI:49883"/>
    </cofactor>
</comment>
<keyword evidence="4 11" id="KW-0312">Gluconeogenesis</keyword>
<sequence length="468" mass="49398">MSHPLPAEVLVPRRPPIETTLFDFFKIGPGPSSSHTIGPMKAGSDFMARCAALSGDVLRRAEGLHVTLFGSLSATGKGHGTDSAVLAGLLGSSPESCAPELLPSLLRDPEARHSVRLGDTWLTVSLTDIEFGPVQHEAPFSNTLQCSLRDAAGQELFGMEYYSVGGGFIQWKGWTPPERGRPVHPYGTMRELHQCLDETGLTLHELILENETAITGMSRPSIFACLDDIMDAMYDSVRRGLRSSGRLPGTLGVWRKAGALLDRAVALPFMVDRFLAKLNAYAFAVAEENAAGGVIVTAPTCGAAGVMPALLYAMRQDLNIGERALREGLLASAAVGFLAKHNAGIAGAEVGCQGEVGVASAMGAAMLTHARGNAARVVENAAEVALEHHLGLTCDPVGGYVQVPCIERNAVGAIKAYNASLLATCEEQEHHLVSLDAAIMAMGETGREMNVKFKETSAGGLAVSLVEC</sequence>
<dbReference type="PANTHER" id="PTHR30182">
    <property type="entry name" value="L-SERINE DEHYDRATASE"/>
    <property type="match status" value="1"/>
</dbReference>
<comment type="catalytic activity">
    <reaction evidence="10 11">
        <text>L-serine = pyruvate + NH4(+)</text>
        <dbReference type="Rhea" id="RHEA:19169"/>
        <dbReference type="ChEBI" id="CHEBI:15361"/>
        <dbReference type="ChEBI" id="CHEBI:28938"/>
        <dbReference type="ChEBI" id="CHEBI:33384"/>
        <dbReference type="EC" id="4.3.1.17"/>
    </reaction>
</comment>
<evidence type="ECO:0000259" key="13">
    <source>
        <dbReference type="Pfam" id="PF03315"/>
    </source>
</evidence>
<keyword evidence="7 11" id="KW-0408">Iron</keyword>
<reference evidence="14" key="2">
    <citation type="submission" date="2021-04" db="EMBL/GenBank/DDBJ databases">
        <authorList>
            <person name="Gilroy R."/>
        </authorList>
    </citation>
    <scope>NUCLEOTIDE SEQUENCE</scope>
    <source>
        <strain evidence="14">5032</strain>
    </source>
</reference>